<accession>A0A2P2KMI3</accession>
<dbReference type="AlphaFoldDB" id="A0A2P2KMI3"/>
<organism evidence="1">
    <name type="scientific">Rhizophora mucronata</name>
    <name type="common">Asiatic mangrove</name>
    <dbReference type="NCBI Taxonomy" id="61149"/>
    <lineage>
        <taxon>Eukaryota</taxon>
        <taxon>Viridiplantae</taxon>
        <taxon>Streptophyta</taxon>
        <taxon>Embryophyta</taxon>
        <taxon>Tracheophyta</taxon>
        <taxon>Spermatophyta</taxon>
        <taxon>Magnoliopsida</taxon>
        <taxon>eudicotyledons</taxon>
        <taxon>Gunneridae</taxon>
        <taxon>Pentapetalae</taxon>
        <taxon>rosids</taxon>
        <taxon>fabids</taxon>
        <taxon>Malpighiales</taxon>
        <taxon>Rhizophoraceae</taxon>
        <taxon>Rhizophora</taxon>
    </lineage>
</organism>
<protein>
    <submittedName>
        <fullName evidence="1">Uncharacterized protein</fullName>
    </submittedName>
</protein>
<sequence length="117" mass="13301">MKMGKKNYKRMVLARKDTKPRKVLTVPRVISLIRRSESPSFLYCKADCSATLALMDPILVREFPKWQARGARINDLRLLLPHINDGTIEKVAGDAIVSFGYFFRTSLSQTRSPEEGS</sequence>
<dbReference type="EMBL" id="GGEC01026411">
    <property type="protein sequence ID" value="MBX06895.1"/>
    <property type="molecule type" value="Transcribed_RNA"/>
</dbReference>
<name>A0A2P2KMI3_RHIMU</name>
<reference evidence="1" key="1">
    <citation type="submission" date="2018-02" db="EMBL/GenBank/DDBJ databases">
        <title>Rhizophora mucronata_Transcriptome.</title>
        <authorList>
            <person name="Meera S.P."/>
            <person name="Sreeshan A."/>
            <person name="Augustine A."/>
        </authorList>
    </citation>
    <scope>NUCLEOTIDE SEQUENCE</scope>
    <source>
        <tissue evidence="1">Leaf</tissue>
    </source>
</reference>
<proteinExistence type="predicted"/>
<evidence type="ECO:0000313" key="1">
    <source>
        <dbReference type="EMBL" id="MBX06895.1"/>
    </source>
</evidence>